<accession>U4KV39</accession>
<organism evidence="1 2">
    <name type="scientific">Pyronema omphalodes (strain CBS 100304)</name>
    <name type="common">Pyronema confluens</name>
    <dbReference type="NCBI Taxonomy" id="1076935"/>
    <lineage>
        <taxon>Eukaryota</taxon>
        <taxon>Fungi</taxon>
        <taxon>Dikarya</taxon>
        <taxon>Ascomycota</taxon>
        <taxon>Pezizomycotina</taxon>
        <taxon>Pezizomycetes</taxon>
        <taxon>Pezizales</taxon>
        <taxon>Pyronemataceae</taxon>
        <taxon>Pyronema</taxon>
    </lineage>
</organism>
<gene>
    <name evidence="1" type="ORF">PCON_04925</name>
</gene>
<protein>
    <submittedName>
        <fullName evidence="1">Uncharacterized protein</fullName>
    </submittedName>
</protein>
<dbReference type="EMBL" id="HF935247">
    <property type="protein sequence ID" value="CCX05338.1"/>
    <property type="molecule type" value="Genomic_DNA"/>
</dbReference>
<keyword evidence="2" id="KW-1185">Reference proteome</keyword>
<proteinExistence type="predicted"/>
<reference evidence="1 2" key="1">
    <citation type="journal article" date="2013" name="PLoS Genet.">
        <title>The genome and development-dependent transcriptomes of Pyronema confluens: a window into fungal evolution.</title>
        <authorList>
            <person name="Traeger S."/>
            <person name="Altegoer F."/>
            <person name="Freitag M."/>
            <person name="Gabaldon T."/>
            <person name="Kempken F."/>
            <person name="Kumar A."/>
            <person name="Marcet-Houben M."/>
            <person name="Poggeler S."/>
            <person name="Stajich J.E."/>
            <person name="Nowrousian M."/>
        </authorList>
    </citation>
    <scope>NUCLEOTIDE SEQUENCE [LARGE SCALE GENOMIC DNA]</scope>
    <source>
        <strain evidence="2">CBS 100304</strain>
        <tissue evidence="1">Vegetative mycelium</tissue>
    </source>
</reference>
<evidence type="ECO:0000313" key="2">
    <source>
        <dbReference type="Proteomes" id="UP000018144"/>
    </source>
</evidence>
<dbReference type="AlphaFoldDB" id="U4KV39"/>
<dbReference type="Proteomes" id="UP000018144">
    <property type="component" value="Unassembled WGS sequence"/>
</dbReference>
<sequence length="90" mass="10514">MVCYFVHRVRVELRSRYLPTPLVAHFVPSTRSTSPHSTSTRSPEDRNYYHSVFLLPSVLPVEVKSYLLRREITRKANKARFVLLVRQGSI</sequence>
<evidence type="ECO:0000313" key="1">
    <source>
        <dbReference type="EMBL" id="CCX05338.1"/>
    </source>
</evidence>
<name>U4KV39_PYROM</name>